<accession>A0A9D4KKE3</accession>
<dbReference type="CDD" id="cd04508">
    <property type="entry name" value="Tudor_SF"/>
    <property type="match status" value="1"/>
</dbReference>
<dbReference type="EMBL" id="JAIWYP010000004">
    <property type="protein sequence ID" value="KAH3841158.1"/>
    <property type="molecule type" value="Genomic_DNA"/>
</dbReference>
<feature type="region of interest" description="Disordered" evidence="1">
    <location>
        <begin position="68"/>
        <end position="104"/>
    </location>
</feature>
<organism evidence="3 4">
    <name type="scientific">Dreissena polymorpha</name>
    <name type="common">Zebra mussel</name>
    <name type="synonym">Mytilus polymorpha</name>
    <dbReference type="NCBI Taxonomy" id="45954"/>
    <lineage>
        <taxon>Eukaryota</taxon>
        <taxon>Metazoa</taxon>
        <taxon>Spiralia</taxon>
        <taxon>Lophotrochozoa</taxon>
        <taxon>Mollusca</taxon>
        <taxon>Bivalvia</taxon>
        <taxon>Autobranchia</taxon>
        <taxon>Heteroconchia</taxon>
        <taxon>Euheterodonta</taxon>
        <taxon>Imparidentia</taxon>
        <taxon>Neoheterodontei</taxon>
        <taxon>Myida</taxon>
        <taxon>Dreissenoidea</taxon>
        <taxon>Dreissenidae</taxon>
        <taxon>Dreissena</taxon>
    </lineage>
</organism>
<dbReference type="Proteomes" id="UP000828390">
    <property type="component" value="Unassembled WGS sequence"/>
</dbReference>
<dbReference type="SMART" id="SM00333">
    <property type="entry name" value="TUDOR"/>
    <property type="match status" value="2"/>
</dbReference>
<evidence type="ECO:0000313" key="4">
    <source>
        <dbReference type="Proteomes" id="UP000828390"/>
    </source>
</evidence>
<feature type="compositionally biased region" description="Low complexity" evidence="1">
    <location>
        <begin position="315"/>
        <end position="327"/>
    </location>
</feature>
<dbReference type="Gene3D" id="2.30.30.140">
    <property type="match status" value="1"/>
</dbReference>
<feature type="domain" description="Tudor" evidence="2">
    <location>
        <begin position="490"/>
        <end position="547"/>
    </location>
</feature>
<sequence>MTSTPKFRHKIRNVSLRNCEGKELDVHKGSFNITVERSPRAPEYEVHYVKTKNDKQVLVRKKKKSFIEKHRANESKPLRNQKRDGEVTLSEDESLVQSDTTQGDTDLDPSMIGLRVIACNKNDGLYYPGYVTKTPDMAYAMVSFNKATKQKVRTQMIIPMGGAIPTPELRVGDFVLVLVNNQLRNRACYVPGIVEAVPRDFSRNPRFYTILLYNGQRDTSMRRYLVKIGRGRFEMAVKYIAHCQHQRQLRNEAKGSHTNSEKSTPRSQTDDTDSSDPSERGRRKKKKISQKLMEKKDRRKGSVESHSRRSEGDASSRSSRSRSSSASTLRTQGKEPKQCSIHRRISSGSSSESSRGSSTPRGKSPYNRPETPVPKPRPQSRESDTASERTDSHMSKDSRHVRHVQADEKDEVIQQLQAQIEKQKRKQLRQQQRLVRQARKINRISQKLKESDMSGNDSKMSNHSANRITPDLDIGKPVRQEFTRGLKPVPEVQANEEVLARWTDDGWFYRGRVVSEEWGARYRVVDATGYMEDIDRTDILTDSQQIFDVIQPQDFVVAIHPKYEFSYAPGEVLNLHGGSVIEVEFYDGNIDSVPSSDVYKISKAKYEETVEYIKFKEKQLVGKSVVARDDTTGIYKLGIVDSRVGLGQQYYVKWLDGDMSKQNTHHIFEVGLRQIKHDTCLYVLAPIDHRHKSFLPAKVISQSPLRVELCDGHIPTSSDLRMDACFWLSKSYYENALRFFKSKSG</sequence>
<feature type="compositionally biased region" description="Low complexity" evidence="1">
    <location>
        <begin position="346"/>
        <end position="358"/>
    </location>
</feature>
<feature type="compositionally biased region" description="Polar residues" evidence="1">
    <location>
        <begin position="453"/>
        <end position="467"/>
    </location>
</feature>
<feature type="compositionally biased region" description="Polar residues" evidence="1">
    <location>
        <begin position="95"/>
        <end position="104"/>
    </location>
</feature>
<feature type="compositionally biased region" description="Basic and acidic residues" evidence="1">
    <location>
        <begin position="249"/>
        <end position="264"/>
    </location>
</feature>
<dbReference type="PANTHER" id="PTHR46785">
    <property type="entry name" value="VON WILLEBRAND FACTOR A DOMAIN-CONTAINING PROTEIN 3B"/>
    <property type="match status" value="1"/>
</dbReference>
<reference evidence="3" key="1">
    <citation type="journal article" date="2019" name="bioRxiv">
        <title>The Genome of the Zebra Mussel, Dreissena polymorpha: A Resource for Invasive Species Research.</title>
        <authorList>
            <person name="McCartney M.A."/>
            <person name="Auch B."/>
            <person name="Kono T."/>
            <person name="Mallez S."/>
            <person name="Zhang Y."/>
            <person name="Obille A."/>
            <person name="Becker A."/>
            <person name="Abrahante J.E."/>
            <person name="Garbe J."/>
            <person name="Badalamenti J.P."/>
            <person name="Herman A."/>
            <person name="Mangelson H."/>
            <person name="Liachko I."/>
            <person name="Sullivan S."/>
            <person name="Sone E.D."/>
            <person name="Koren S."/>
            <person name="Silverstein K.A.T."/>
            <person name="Beckman K.B."/>
            <person name="Gohl D.M."/>
        </authorList>
    </citation>
    <scope>NUCLEOTIDE SEQUENCE</scope>
    <source>
        <strain evidence="3">Duluth1</strain>
        <tissue evidence="3">Whole animal</tissue>
    </source>
</reference>
<proteinExistence type="predicted"/>
<feature type="compositionally biased region" description="Basic and acidic residues" evidence="1">
    <location>
        <begin position="379"/>
        <end position="398"/>
    </location>
</feature>
<dbReference type="InterPro" id="IPR002999">
    <property type="entry name" value="Tudor"/>
</dbReference>
<comment type="caution">
    <text evidence="3">The sequence shown here is derived from an EMBL/GenBank/DDBJ whole genome shotgun (WGS) entry which is preliminary data.</text>
</comment>
<keyword evidence="4" id="KW-1185">Reference proteome</keyword>
<dbReference type="InterPro" id="IPR032770">
    <property type="entry name" value="DUF4537"/>
</dbReference>
<feature type="region of interest" description="Disordered" evidence="1">
    <location>
        <begin position="249"/>
        <end position="407"/>
    </location>
</feature>
<feature type="domain" description="Tudor" evidence="2">
    <location>
        <begin position="548"/>
        <end position="606"/>
    </location>
</feature>
<gene>
    <name evidence="3" type="ORF">DPMN_114616</name>
</gene>
<evidence type="ECO:0000259" key="2">
    <source>
        <dbReference type="SMART" id="SM00333"/>
    </source>
</evidence>
<feature type="compositionally biased region" description="Basic and acidic residues" evidence="1">
    <location>
        <begin position="292"/>
        <end position="314"/>
    </location>
</feature>
<evidence type="ECO:0000256" key="1">
    <source>
        <dbReference type="SAM" id="MobiDB-lite"/>
    </source>
</evidence>
<feature type="compositionally biased region" description="Basic and acidic residues" evidence="1">
    <location>
        <begin position="68"/>
        <end position="86"/>
    </location>
</feature>
<dbReference type="Pfam" id="PF15057">
    <property type="entry name" value="DUF4537"/>
    <property type="match status" value="3"/>
</dbReference>
<dbReference type="PANTHER" id="PTHR46785:SF1">
    <property type="entry name" value="VON WILLEBRAND FACTOR A DOMAIN-CONTAINING PROTEIN 3B"/>
    <property type="match status" value="1"/>
</dbReference>
<feature type="region of interest" description="Disordered" evidence="1">
    <location>
        <begin position="447"/>
        <end position="471"/>
    </location>
</feature>
<evidence type="ECO:0000313" key="3">
    <source>
        <dbReference type="EMBL" id="KAH3841158.1"/>
    </source>
</evidence>
<protein>
    <recommendedName>
        <fullName evidence="2">Tudor domain-containing protein</fullName>
    </recommendedName>
</protein>
<reference evidence="3" key="2">
    <citation type="submission" date="2020-11" db="EMBL/GenBank/DDBJ databases">
        <authorList>
            <person name="McCartney M.A."/>
            <person name="Auch B."/>
            <person name="Kono T."/>
            <person name="Mallez S."/>
            <person name="Becker A."/>
            <person name="Gohl D.M."/>
            <person name="Silverstein K.A.T."/>
            <person name="Koren S."/>
            <person name="Bechman K.B."/>
            <person name="Herman A."/>
            <person name="Abrahante J.E."/>
            <person name="Garbe J."/>
        </authorList>
    </citation>
    <scope>NUCLEOTIDE SEQUENCE</scope>
    <source>
        <strain evidence="3">Duluth1</strain>
        <tissue evidence="3">Whole animal</tissue>
    </source>
</reference>
<dbReference type="SUPFAM" id="SSF63748">
    <property type="entry name" value="Tudor/PWWP/MBT"/>
    <property type="match status" value="1"/>
</dbReference>
<dbReference type="AlphaFoldDB" id="A0A9D4KKE3"/>
<name>A0A9D4KKE3_DREPO</name>